<reference evidence="1 2" key="2">
    <citation type="submission" date="2009-03" db="EMBL/GenBank/DDBJ databases">
        <title>Draft genome sequence of Coprococcus comes (ATCC 27758).</title>
        <authorList>
            <person name="Sudarsanam P."/>
            <person name="Ley R."/>
            <person name="Guruge J."/>
            <person name="Turnbaugh P.J."/>
            <person name="Mahowald M."/>
            <person name="Liep D."/>
            <person name="Gordon J."/>
        </authorList>
    </citation>
    <scope>NUCLEOTIDE SEQUENCE [LARGE SCALE GENOMIC DNA]</scope>
    <source>
        <strain evidence="1 2">ATCC 27758</strain>
    </source>
</reference>
<name>C0BA12_9FIRM</name>
<dbReference type="AlphaFoldDB" id="C0BA12"/>
<organism evidence="1 2">
    <name type="scientific">Coprococcus comes ATCC 27758</name>
    <dbReference type="NCBI Taxonomy" id="470146"/>
    <lineage>
        <taxon>Bacteria</taxon>
        <taxon>Bacillati</taxon>
        <taxon>Bacillota</taxon>
        <taxon>Clostridia</taxon>
        <taxon>Lachnospirales</taxon>
        <taxon>Lachnospiraceae</taxon>
        <taxon>Coprococcus</taxon>
    </lineage>
</organism>
<protein>
    <submittedName>
        <fullName evidence="1">Uncharacterized protein</fullName>
    </submittedName>
</protein>
<dbReference type="HOGENOM" id="CLU_2615949_0_0_9"/>
<sequence length="78" mass="9154">MSQSKSLLQKSNKWEDAIRNHLLPSLSFGITDVNLWCGKIETQTKRHKYFPWKMNIRLEGTFMLKNKLLISGKLISNF</sequence>
<comment type="caution">
    <text evidence="1">The sequence shown here is derived from an EMBL/GenBank/DDBJ whole genome shotgun (WGS) entry which is preliminary data.</text>
</comment>
<evidence type="ECO:0000313" key="1">
    <source>
        <dbReference type="EMBL" id="EEG90114.1"/>
    </source>
</evidence>
<gene>
    <name evidence="1" type="ORF">COPCOM_01990</name>
</gene>
<accession>C0BA12</accession>
<proteinExistence type="predicted"/>
<evidence type="ECO:0000313" key="2">
    <source>
        <dbReference type="Proteomes" id="UP000003793"/>
    </source>
</evidence>
<dbReference type="Proteomes" id="UP000003793">
    <property type="component" value="Unassembled WGS sequence"/>
</dbReference>
<reference evidence="1 2" key="1">
    <citation type="submission" date="2009-02" db="EMBL/GenBank/DDBJ databases">
        <authorList>
            <person name="Fulton L."/>
            <person name="Clifton S."/>
            <person name="Fulton B."/>
            <person name="Xu J."/>
            <person name="Minx P."/>
            <person name="Pepin K.H."/>
            <person name="Johnson M."/>
            <person name="Bhonagiri V."/>
            <person name="Nash W.E."/>
            <person name="Mardis E.R."/>
            <person name="Wilson R.K."/>
        </authorList>
    </citation>
    <scope>NUCLEOTIDE SEQUENCE [LARGE SCALE GENOMIC DNA]</scope>
    <source>
        <strain evidence="1 2">ATCC 27758</strain>
    </source>
</reference>
<dbReference type="EMBL" id="ABVR01000040">
    <property type="protein sequence ID" value="EEG90114.1"/>
    <property type="molecule type" value="Genomic_DNA"/>
</dbReference>